<evidence type="ECO:0000256" key="3">
    <source>
        <dbReference type="ARBA" id="ARBA00022538"/>
    </source>
</evidence>
<reference evidence="11" key="1">
    <citation type="journal article" date="2019" name="Int. J. Syst. Evol. Microbiol.">
        <title>The Global Catalogue of Microorganisms (GCM) 10K type strain sequencing project: providing services to taxonomists for standard genome sequencing and annotation.</title>
        <authorList>
            <consortium name="The Broad Institute Genomics Platform"/>
            <consortium name="The Broad Institute Genome Sequencing Center for Infectious Disease"/>
            <person name="Wu L."/>
            <person name="Ma J."/>
        </authorList>
    </citation>
    <scope>NUCLEOTIDE SEQUENCE [LARGE SCALE GENOMIC DNA]</scope>
    <source>
        <strain evidence="11">JCM 1490</strain>
    </source>
</reference>
<evidence type="ECO:0000259" key="9">
    <source>
        <dbReference type="PROSITE" id="PS51202"/>
    </source>
</evidence>
<dbReference type="PROSITE" id="PS51201">
    <property type="entry name" value="RCK_N"/>
    <property type="match status" value="1"/>
</dbReference>
<keyword evidence="3" id="KW-0633">Potassium transport</keyword>
<dbReference type="Gene3D" id="3.40.50.720">
    <property type="entry name" value="NAD(P)-binding Rossmann-like Domain"/>
    <property type="match status" value="1"/>
</dbReference>
<keyword evidence="2" id="KW-0813">Transport</keyword>
<dbReference type="InterPro" id="IPR036721">
    <property type="entry name" value="RCK_C_sf"/>
</dbReference>
<dbReference type="Pfam" id="PF02080">
    <property type="entry name" value="TrkA_C"/>
    <property type="match status" value="1"/>
</dbReference>
<evidence type="ECO:0000313" key="11">
    <source>
        <dbReference type="Proteomes" id="UP001596455"/>
    </source>
</evidence>
<organism evidence="10 11">
    <name type="scientific">Georgenia alba</name>
    <dbReference type="NCBI Taxonomy" id="2233858"/>
    <lineage>
        <taxon>Bacteria</taxon>
        <taxon>Bacillati</taxon>
        <taxon>Actinomycetota</taxon>
        <taxon>Actinomycetes</taxon>
        <taxon>Micrococcales</taxon>
        <taxon>Bogoriellaceae</taxon>
        <taxon>Georgenia</taxon>
    </lineage>
</organism>
<evidence type="ECO:0000313" key="10">
    <source>
        <dbReference type="EMBL" id="MFC7406111.1"/>
    </source>
</evidence>
<dbReference type="Gene3D" id="3.30.70.1450">
    <property type="entry name" value="Regulator of K+ conductance, C-terminal domain"/>
    <property type="match status" value="1"/>
</dbReference>
<dbReference type="InterPro" id="IPR006036">
    <property type="entry name" value="K_uptake_TrkA"/>
</dbReference>
<dbReference type="GO" id="GO:0034220">
    <property type="term" value="P:monoatomic ion transmembrane transport"/>
    <property type="evidence" value="ECO:0007669"/>
    <property type="project" value="UniProtKB-KW"/>
</dbReference>
<dbReference type="PRINTS" id="PR00335">
    <property type="entry name" value="KUPTAKETRKA"/>
</dbReference>
<feature type="domain" description="RCK N-terminal" evidence="8">
    <location>
        <begin position="1"/>
        <end position="117"/>
    </location>
</feature>
<evidence type="ECO:0000256" key="6">
    <source>
        <dbReference type="ARBA" id="ARBA00023065"/>
    </source>
</evidence>
<dbReference type="Pfam" id="PF02254">
    <property type="entry name" value="TrkA_N"/>
    <property type="match status" value="1"/>
</dbReference>
<sequence length="239" mass="25141">MRVVIAGAGSVGRSIARELLVHGHEVTLVDRNPAAMRVASVAEAEWLLADACEPSALAEVGTQDCDVVVAATGDDKVNLVVSLLAKTEFGVPRTVARVNNPKNEWMFDDAWGVDVQVSTPRIMTALVEEAVSIGDLVRIFRFHQSGASMHELTLPEDSPVVGTRVGDLVWPPETVLAAIIREDRPIAPSPDDTLEAGDELLLVVAAAAEDELSGLQRMLAPGAPEPTSATGSGPTGEAP</sequence>
<keyword evidence="5" id="KW-0520">NAD</keyword>
<dbReference type="RefSeq" id="WP_382395163.1">
    <property type="nucleotide sequence ID" value="NZ_JBHTCQ010000002.1"/>
</dbReference>
<dbReference type="PANTHER" id="PTHR43833">
    <property type="entry name" value="POTASSIUM CHANNEL PROTEIN 2-RELATED-RELATED"/>
    <property type="match status" value="1"/>
</dbReference>
<dbReference type="Proteomes" id="UP001596455">
    <property type="component" value="Unassembled WGS sequence"/>
</dbReference>
<gene>
    <name evidence="10" type="ORF">ACFQQL_13395</name>
</gene>
<dbReference type="InterPro" id="IPR050721">
    <property type="entry name" value="Trk_Ktr_HKT_K-transport"/>
</dbReference>
<accession>A0ABW2QAG3</accession>
<dbReference type="SUPFAM" id="SSF116726">
    <property type="entry name" value="TrkA C-terminal domain-like"/>
    <property type="match status" value="1"/>
</dbReference>
<evidence type="ECO:0000256" key="1">
    <source>
        <dbReference type="ARBA" id="ARBA00017378"/>
    </source>
</evidence>
<dbReference type="PROSITE" id="PS51202">
    <property type="entry name" value="RCK_C"/>
    <property type="match status" value="1"/>
</dbReference>
<keyword evidence="10" id="KW-0407">Ion channel</keyword>
<dbReference type="PANTHER" id="PTHR43833:SF5">
    <property type="entry name" value="TRK SYSTEM POTASSIUM UPTAKE PROTEIN TRKA"/>
    <property type="match status" value="1"/>
</dbReference>
<name>A0ABW2QAG3_9MICO</name>
<keyword evidence="4" id="KW-0630">Potassium</keyword>
<keyword evidence="11" id="KW-1185">Reference proteome</keyword>
<evidence type="ECO:0000256" key="4">
    <source>
        <dbReference type="ARBA" id="ARBA00022958"/>
    </source>
</evidence>
<evidence type="ECO:0000256" key="2">
    <source>
        <dbReference type="ARBA" id="ARBA00022448"/>
    </source>
</evidence>
<dbReference type="EMBL" id="JBHTCQ010000002">
    <property type="protein sequence ID" value="MFC7406111.1"/>
    <property type="molecule type" value="Genomic_DNA"/>
</dbReference>
<feature type="region of interest" description="Disordered" evidence="7">
    <location>
        <begin position="215"/>
        <end position="239"/>
    </location>
</feature>
<feature type="domain" description="RCK C-terminal" evidence="9">
    <location>
        <begin position="137"/>
        <end position="218"/>
    </location>
</feature>
<dbReference type="InterPro" id="IPR006037">
    <property type="entry name" value="RCK_C"/>
</dbReference>
<proteinExistence type="predicted"/>
<keyword evidence="6" id="KW-0406">Ion transport</keyword>
<protein>
    <recommendedName>
        <fullName evidence="1">Trk system potassium uptake protein TrkA</fullName>
    </recommendedName>
</protein>
<comment type="caution">
    <text evidence="10">The sequence shown here is derived from an EMBL/GenBank/DDBJ whole genome shotgun (WGS) entry which is preliminary data.</text>
</comment>
<evidence type="ECO:0000259" key="8">
    <source>
        <dbReference type="PROSITE" id="PS51201"/>
    </source>
</evidence>
<dbReference type="SUPFAM" id="SSF51735">
    <property type="entry name" value="NAD(P)-binding Rossmann-fold domains"/>
    <property type="match status" value="1"/>
</dbReference>
<evidence type="ECO:0000256" key="7">
    <source>
        <dbReference type="SAM" id="MobiDB-lite"/>
    </source>
</evidence>
<dbReference type="InterPro" id="IPR036291">
    <property type="entry name" value="NAD(P)-bd_dom_sf"/>
</dbReference>
<evidence type="ECO:0000256" key="5">
    <source>
        <dbReference type="ARBA" id="ARBA00023027"/>
    </source>
</evidence>
<dbReference type="InterPro" id="IPR003148">
    <property type="entry name" value="RCK_N"/>
</dbReference>